<evidence type="ECO:0000313" key="2">
    <source>
        <dbReference type="EMBL" id="TFK46888.1"/>
    </source>
</evidence>
<dbReference type="AlphaFoldDB" id="A0A5C3MSZ7"/>
<keyword evidence="3" id="KW-1185">Reference proteome</keyword>
<feature type="region of interest" description="Disordered" evidence="1">
    <location>
        <begin position="1"/>
        <end position="157"/>
    </location>
</feature>
<feature type="compositionally biased region" description="Polar residues" evidence="1">
    <location>
        <begin position="134"/>
        <end position="157"/>
    </location>
</feature>
<evidence type="ECO:0000256" key="1">
    <source>
        <dbReference type="SAM" id="MobiDB-lite"/>
    </source>
</evidence>
<protein>
    <submittedName>
        <fullName evidence="2">Uncharacterized protein</fullName>
    </submittedName>
</protein>
<sequence>MATPPKTTTPRRRRPSSRAAMAAELKSPTKNRRAPHCRLCGVPKKGHRCPLQTLDIATRTPGSASRRNPQTRRSLRRSVRFREPIFSFQEEHVAGEATTQEAEGDPTSGERRQIASRPDSPPPVLEGLADSPLTAPTNTAGDAQMESTPLNWDENSLPGSAVSAEEVAALLDPTNCVGNLSLISPTPPPVFNISCGLLISAAEVETMLDGACDDSRFLEEPTIIITASSPKSTSAVYERLPDFKAKPSVKSEPEGDDKLPFGVDDTLEVTGIATTESKASAPKRGQTPHIDLFAPPQRQTATNTSTGIAPIATAVQKRALRRGSEHDAIDRWDGHIDIHAGPNAELLSVKMRCIDHRRWLSVGDQSPWNVRSRAMKESKDTACVHSPGSPWVYKSSSHTVCAFVPHRRQ</sequence>
<dbReference type="EMBL" id="ML213526">
    <property type="protein sequence ID" value="TFK46888.1"/>
    <property type="molecule type" value="Genomic_DNA"/>
</dbReference>
<organism evidence="2 3">
    <name type="scientific">Heliocybe sulcata</name>
    <dbReference type="NCBI Taxonomy" id="5364"/>
    <lineage>
        <taxon>Eukaryota</taxon>
        <taxon>Fungi</taxon>
        <taxon>Dikarya</taxon>
        <taxon>Basidiomycota</taxon>
        <taxon>Agaricomycotina</taxon>
        <taxon>Agaricomycetes</taxon>
        <taxon>Gloeophyllales</taxon>
        <taxon>Gloeophyllaceae</taxon>
        <taxon>Heliocybe</taxon>
    </lineage>
</organism>
<reference evidence="2 3" key="1">
    <citation type="journal article" date="2019" name="Nat. Ecol. Evol.">
        <title>Megaphylogeny resolves global patterns of mushroom evolution.</title>
        <authorList>
            <person name="Varga T."/>
            <person name="Krizsan K."/>
            <person name="Foldi C."/>
            <person name="Dima B."/>
            <person name="Sanchez-Garcia M."/>
            <person name="Sanchez-Ramirez S."/>
            <person name="Szollosi G.J."/>
            <person name="Szarkandi J.G."/>
            <person name="Papp V."/>
            <person name="Albert L."/>
            <person name="Andreopoulos W."/>
            <person name="Angelini C."/>
            <person name="Antonin V."/>
            <person name="Barry K.W."/>
            <person name="Bougher N.L."/>
            <person name="Buchanan P."/>
            <person name="Buyck B."/>
            <person name="Bense V."/>
            <person name="Catcheside P."/>
            <person name="Chovatia M."/>
            <person name="Cooper J."/>
            <person name="Damon W."/>
            <person name="Desjardin D."/>
            <person name="Finy P."/>
            <person name="Geml J."/>
            <person name="Haridas S."/>
            <person name="Hughes K."/>
            <person name="Justo A."/>
            <person name="Karasinski D."/>
            <person name="Kautmanova I."/>
            <person name="Kiss B."/>
            <person name="Kocsube S."/>
            <person name="Kotiranta H."/>
            <person name="LaButti K.M."/>
            <person name="Lechner B.E."/>
            <person name="Liimatainen K."/>
            <person name="Lipzen A."/>
            <person name="Lukacs Z."/>
            <person name="Mihaltcheva S."/>
            <person name="Morgado L.N."/>
            <person name="Niskanen T."/>
            <person name="Noordeloos M.E."/>
            <person name="Ohm R.A."/>
            <person name="Ortiz-Santana B."/>
            <person name="Ovrebo C."/>
            <person name="Racz N."/>
            <person name="Riley R."/>
            <person name="Savchenko A."/>
            <person name="Shiryaev A."/>
            <person name="Soop K."/>
            <person name="Spirin V."/>
            <person name="Szebenyi C."/>
            <person name="Tomsovsky M."/>
            <person name="Tulloss R.E."/>
            <person name="Uehling J."/>
            <person name="Grigoriev I.V."/>
            <person name="Vagvolgyi C."/>
            <person name="Papp T."/>
            <person name="Martin F.M."/>
            <person name="Miettinen O."/>
            <person name="Hibbett D.S."/>
            <person name="Nagy L.G."/>
        </authorList>
    </citation>
    <scope>NUCLEOTIDE SEQUENCE [LARGE SCALE GENOMIC DNA]</scope>
    <source>
        <strain evidence="2 3">OMC1185</strain>
    </source>
</reference>
<name>A0A5C3MSZ7_9AGAM</name>
<proteinExistence type="predicted"/>
<feature type="compositionally biased region" description="Basic residues" evidence="1">
    <location>
        <begin position="69"/>
        <end position="79"/>
    </location>
</feature>
<dbReference type="Proteomes" id="UP000305948">
    <property type="component" value="Unassembled WGS sequence"/>
</dbReference>
<accession>A0A5C3MSZ7</accession>
<gene>
    <name evidence="2" type="ORF">OE88DRAFT_1648132</name>
</gene>
<evidence type="ECO:0000313" key="3">
    <source>
        <dbReference type="Proteomes" id="UP000305948"/>
    </source>
</evidence>